<evidence type="ECO:0000313" key="3">
    <source>
        <dbReference type="Proteomes" id="UP000286415"/>
    </source>
</evidence>
<reference evidence="2 3" key="1">
    <citation type="journal article" date="2018" name="Biotechnol. Adv.">
        <title>Improved genomic resources and new bioinformatic workflow for the carcinogenic parasite Clonorchis sinensis: Biotechnological implications.</title>
        <authorList>
            <person name="Wang D."/>
            <person name="Korhonen P.K."/>
            <person name="Gasser R.B."/>
            <person name="Young N.D."/>
        </authorList>
    </citation>
    <scope>NUCLEOTIDE SEQUENCE [LARGE SCALE GENOMIC DNA]</scope>
    <source>
        <strain evidence="2">Cs-k2</strain>
    </source>
</reference>
<reference evidence="2 3" key="2">
    <citation type="journal article" date="2021" name="Genomics">
        <title>High-quality reference genome for Clonorchis sinensis.</title>
        <authorList>
            <person name="Young N.D."/>
            <person name="Stroehlein A.J."/>
            <person name="Kinkar L."/>
            <person name="Wang T."/>
            <person name="Sohn W.M."/>
            <person name="Chang B.C.H."/>
            <person name="Kaur P."/>
            <person name="Weisz D."/>
            <person name="Dudchenko O."/>
            <person name="Aiden E.L."/>
            <person name="Korhonen P.K."/>
            <person name="Gasser R.B."/>
        </authorList>
    </citation>
    <scope>NUCLEOTIDE SEQUENCE [LARGE SCALE GENOMIC DNA]</scope>
    <source>
        <strain evidence="2">Cs-k2</strain>
    </source>
</reference>
<organism evidence="2 3">
    <name type="scientific">Clonorchis sinensis</name>
    <name type="common">Chinese liver fluke</name>
    <dbReference type="NCBI Taxonomy" id="79923"/>
    <lineage>
        <taxon>Eukaryota</taxon>
        <taxon>Metazoa</taxon>
        <taxon>Spiralia</taxon>
        <taxon>Lophotrochozoa</taxon>
        <taxon>Platyhelminthes</taxon>
        <taxon>Trematoda</taxon>
        <taxon>Digenea</taxon>
        <taxon>Opisthorchiida</taxon>
        <taxon>Opisthorchiata</taxon>
        <taxon>Opisthorchiidae</taxon>
        <taxon>Clonorchis</taxon>
    </lineage>
</organism>
<feature type="region of interest" description="Disordered" evidence="1">
    <location>
        <begin position="56"/>
        <end position="81"/>
    </location>
</feature>
<proteinExistence type="predicted"/>
<evidence type="ECO:0000313" key="2">
    <source>
        <dbReference type="EMBL" id="KAG5441774.1"/>
    </source>
</evidence>
<feature type="compositionally biased region" description="Polar residues" evidence="1">
    <location>
        <begin position="68"/>
        <end position="81"/>
    </location>
</feature>
<feature type="region of interest" description="Disordered" evidence="1">
    <location>
        <begin position="121"/>
        <end position="170"/>
    </location>
</feature>
<feature type="compositionally biased region" description="Polar residues" evidence="1">
    <location>
        <begin position="150"/>
        <end position="165"/>
    </location>
</feature>
<accession>A0A419PNX6</accession>
<feature type="region of interest" description="Disordered" evidence="1">
    <location>
        <begin position="1"/>
        <end position="22"/>
    </location>
</feature>
<dbReference type="AlphaFoldDB" id="A0A419PNX6"/>
<protein>
    <submittedName>
        <fullName evidence="2">Uncharacterized protein</fullName>
    </submittedName>
</protein>
<evidence type="ECO:0000256" key="1">
    <source>
        <dbReference type="SAM" id="MobiDB-lite"/>
    </source>
</evidence>
<dbReference type="InParanoid" id="A0A419PNX6"/>
<comment type="caution">
    <text evidence="2">The sequence shown here is derived from an EMBL/GenBank/DDBJ whole genome shotgun (WGS) entry which is preliminary data.</text>
</comment>
<dbReference type="Proteomes" id="UP000286415">
    <property type="component" value="Unassembled WGS sequence"/>
</dbReference>
<dbReference type="OrthoDB" id="6263693at2759"/>
<keyword evidence="3" id="KW-1185">Reference proteome</keyword>
<name>A0A419PNX6_CLOSI</name>
<dbReference type="EMBL" id="NIRI02000076">
    <property type="protein sequence ID" value="KAG5441774.1"/>
    <property type="molecule type" value="Genomic_DNA"/>
</dbReference>
<sequence length="301" mass="33269">MNREQRHPEKRRLTSNSALSRSDKPVFHNESFYTAVLANGTNITVHCTTVVERHSKVPTNEEAGTALNELSNPNHQAMLENGSTKSIPSLQLNDEKSLLENAVEYELTTQPLIITNKLASASRNDESENKLESLSSSVRKPSGPPAYDTRSMSADSSQSGTSAQKTAKHKSSRLIIGAAAVLSSDHDKSLGGVASDKSVEVRRASLEWGPRVSVNTPKRRISEHEVSWVDSHEIDHSDKSTDSDSWNEVDSRPSIVVNMDTTTGRKRSFALDKLDVEIKQYLEETLEELDRETQPSDASKE</sequence>
<gene>
    <name evidence="2" type="ORF">CSKR_113449</name>
</gene>